<dbReference type="EMBL" id="BJWL01000023">
    <property type="protein sequence ID" value="GFZ13561.1"/>
    <property type="molecule type" value="Genomic_DNA"/>
</dbReference>
<keyword evidence="3" id="KW-1185">Reference proteome</keyword>
<dbReference type="Proteomes" id="UP000585474">
    <property type="component" value="Unassembled WGS sequence"/>
</dbReference>
<dbReference type="PANTHER" id="PTHR33592:SF10">
    <property type="entry name" value="TRANSMEMBRANE PROTEIN"/>
    <property type="match status" value="1"/>
</dbReference>
<reference evidence="2 3" key="1">
    <citation type="submission" date="2019-07" db="EMBL/GenBank/DDBJ databases">
        <title>De Novo Assembly of kiwifruit Actinidia rufa.</title>
        <authorList>
            <person name="Sugita-Konishi S."/>
            <person name="Sato K."/>
            <person name="Mori E."/>
            <person name="Abe Y."/>
            <person name="Kisaki G."/>
            <person name="Hamano K."/>
            <person name="Suezawa K."/>
            <person name="Otani M."/>
            <person name="Fukuda T."/>
            <person name="Manabe T."/>
            <person name="Gomi K."/>
            <person name="Tabuchi M."/>
            <person name="Akimitsu K."/>
            <person name="Kataoka I."/>
        </authorList>
    </citation>
    <scope>NUCLEOTIDE SEQUENCE [LARGE SCALE GENOMIC DNA]</scope>
    <source>
        <strain evidence="3">cv. Fuchu</strain>
    </source>
</reference>
<dbReference type="AlphaFoldDB" id="A0A7J0GS15"/>
<feature type="signal peptide" evidence="1">
    <location>
        <begin position="1"/>
        <end position="24"/>
    </location>
</feature>
<dbReference type="OrthoDB" id="1716208at2759"/>
<comment type="caution">
    <text evidence="2">The sequence shown here is derived from an EMBL/GenBank/DDBJ whole genome shotgun (WGS) entry which is preliminary data.</text>
</comment>
<keyword evidence="1" id="KW-0732">Signal</keyword>
<gene>
    <name evidence="2" type="ORF">Acr_23g0019460</name>
</gene>
<accession>A0A7J0GS15</accession>
<evidence type="ECO:0000256" key="1">
    <source>
        <dbReference type="SAM" id="SignalP"/>
    </source>
</evidence>
<evidence type="ECO:0000313" key="2">
    <source>
        <dbReference type="EMBL" id="GFZ13561.1"/>
    </source>
</evidence>
<protein>
    <submittedName>
        <fullName evidence="2">Uncharacterized protein</fullName>
    </submittedName>
</protein>
<dbReference type="PANTHER" id="PTHR33592">
    <property type="entry name" value="TRANSMEMBRANE PROTEIN"/>
    <property type="match status" value="1"/>
</dbReference>
<feature type="chain" id="PRO_5029542922" evidence="1">
    <location>
        <begin position="25"/>
        <end position="93"/>
    </location>
</feature>
<organism evidence="2 3">
    <name type="scientific">Actinidia rufa</name>
    <dbReference type="NCBI Taxonomy" id="165716"/>
    <lineage>
        <taxon>Eukaryota</taxon>
        <taxon>Viridiplantae</taxon>
        <taxon>Streptophyta</taxon>
        <taxon>Embryophyta</taxon>
        <taxon>Tracheophyta</taxon>
        <taxon>Spermatophyta</taxon>
        <taxon>Magnoliopsida</taxon>
        <taxon>eudicotyledons</taxon>
        <taxon>Gunneridae</taxon>
        <taxon>Pentapetalae</taxon>
        <taxon>asterids</taxon>
        <taxon>Ericales</taxon>
        <taxon>Actinidiaceae</taxon>
        <taxon>Actinidia</taxon>
    </lineage>
</organism>
<proteinExistence type="predicted"/>
<sequence>MRSLSIVVVFFALALLLSTKPSEASRILHEEKKEWMKKENLLFQSLQKGPVPPTGRNPPTYIPSRSNRASTISQKGFAVHAMPLPPTFGLAKD</sequence>
<evidence type="ECO:0000313" key="3">
    <source>
        <dbReference type="Proteomes" id="UP000585474"/>
    </source>
</evidence>
<name>A0A7J0GS15_9ERIC</name>